<evidence type="ECO:0000313" key="2">
    <source>
        <dbReference type="EMBL" id="SFF42961.1"/>
    </source>
</evidence>
<dbReference type="STRING" id="54.SAMN02745121_08810"/>
<dbReference type="AlphaFoldDB" id="A0A1I2IR16"/>
<organism evidence="2 3">
    <name type="scientific">Nannocystis exedens</name>
    <dbReference type="NCBI Taxonomy" id="54"/>
    <lineage>
        <taxon>Bacteria</taxon>
        <taxon>Pseudomonadati</taxon>
        <taxon>Myxococcota</taxon>
        <taxon>Polyangia</taxon>
        <taxon>Nannocystales</taxon>
        <taxon>Nannocystaceae</taxon>
        <taxon>Nannocystis</taxon>
    </lineage>
</organism>
<evidence type="ECO:0000313" key="3">
    <source>
        <dbReference type="Proteomes" id="UP000199400"/>
    </source>
</evidence>
<evidence type="ECO:0000256" key="1">
    <source>
        <dbReference type="SAM" id="MobiDB-lite"/>
    </source>
</evidence>
<dbReference type="Proteomes" id="UP000199400">
    <property type="component" value="Unassembled WGS sequence"/>
</dbReference>
<proteinExistence type="predicted"/>
<protein>
    <submittedName>
        <fullName evidence="2">Uncharacterized protein</fullName>
    </submittedName>
</protein>
<feature type="region of interest" description="Disordered" evidence="1">
    <location>
        <begin position="114"/>
        <end position="159"/>
    </location>
</feature>
<reference evidence="3" key="1">
    <citation type="submission" date="2016-10" db="EMBL/GenBank/DDBJ databases">
        <authorList>
            <person name="Varghese N."/>
            <person name="Submissions S."/>
        </authorList>
    </citation>
    <scope>NUCLEOTIDE SEQUENCE [LARGE SCALE GENOMIC DNA]</scope>
    <source>
        <strain evidence="3">ATCC 25963</strain>
    </source>
</reference>
<gene>
    <name evidence="2" type="ORF">SAMN02745121_08810</name>
</gene>
<feature type="compositionally biased region" description="Low complexity" evidence="1">
    <location>
        <begin position="124"/>
        <end position="141"/>
    </location>
</feature>
<name>A0A1I2IR16_9BACT</name>
<accession>A0A1I2IR16</accession>
<keyword evidence="3" id="KW-1185">Reference proteome</keyword>
<dbReference type="EMBL" id="FOMX01000071">
    <property type="protein sequence ID" value="SFF42961.1"/>
    <property type="molecule type" value="Genomic_DNA"/>
</dbReference>
<sequence>MCGRGRLRVAELRRRGPAQRPCDDGVENGEETAVDCGGPMCGPCGDALGCEVAMGCQSGVCDRGLCAIPLCDDGAKNGDETDVDCAGEHCDPCEDGLACEVDAAATDWKFTKNAGGGERAAIPGRAGAVRGSRGRQASGPRGSRRGGPHARPLVASGSG</sequence>